<dbReference type="RefSeq" id="WP_171419825.1">
    <property type="nucleotide sequence ID" value="NZ_JABFOR010000066.1"/>
</dbReference>
<name>A0AAP7A3L0_PAEAL</name>
<evidence type="ECO:0000313" key="1">
    <source>
        <dbReference type="EMBL" id="NOJ73979.1"/>
    </source>
</evidence>
<reference evidence="1 2" key="1">
    <citation type="submission" date="2020-05" db="EMBL/GenBank/DDBJ databases">
        <title>Whole genome sequencing and identification of novel metabolites from Paenibacillus alvei strain JR949.</title>
        <authorList>
            <person name="Rajendhran J."/>
            <person name="Sree Pranav P."/>
            <person name="Mahalakshmi B."/>
            <person name="Karthikeyan R."/>
        </authorList>
    </citation>
    <scope>NUCLEOTIDE SEQUENCE [LARGE SCALE GENOMIC DNA]</scope>
    <source>
        <strain evidence="1 2">JR949</strain>
    </source>
</reference>
<accession>A0AAP7A3L0</accession>
<dbReference type="Proteomes" id="UP000552038">
    <property type="component" value="Unassembled WGS sequence"/>
</dbReference>
<proteinExistence type="predicted"/>
<evidence type="ECO:0000313" key="2">
    <source>
        <dbReference type="Proteomes" id="UP000552038"/>
    </source>
</evidence>
<sequence length="126" mass="14453">MGNSVKYSKLEKNGQLELLAVFYFDDLYKASVVVEVKNNKFHVTDMLNYPHTDYSSFDEIINKSINEVIAECGMQTTAVSTAITKEEFDNLIKAHDLQNDYISKIKEKFLEEVIKALLIENHKTEA</sequence>
<gene>
    <name evidence="1" type="ORF">HMI46_26055</name>
</gene>
<comment type="caution">
    <text evidence="1">The sequence shown here is derived from an EMBL/GenBank/DDBJ whole genome shotgun (WGS) entry which is preliminary data.</text>
</comment>
<organism evidence="1 2">
    <name type="scientific">Paenibacillus alvei</name>
    <name type="common">Bacillus alvei</name>
    <dbReference type="NCBI Taxonomy" id="44250"/>
    <lineage>
        <taxon>Bacteria</taxon>
        <taxon>Bacillati</taxon>
        <taxon>Bacillota</taxon>
        <taxon>Bacilli</taxon>
        <taxon>Bacillales</taxon>
        <taxon>Paenibacillaceae</taxon>
        <taxon>Paenibacillus</taxon>
    </lineage>
</organism>
<dbReference type="EMBL" id="JABFOR010000066">
    <property type="protein sequence ID" value="NOJ73979.1"/>
    <property type="molecule type" value="Genomic_DNA"/>
</dbReference>
<protein>
    <submittedName>
        <fullName evidence="1">Uncharacterized protein</fullName>
    </submittedName>
</protein>
<dbReference type="AlphaFoldDB" id="A0AAP7A3L0"/>